<comment type="similarity">
    <text evidence="4">Belongs to the GST superfamily.</text>
</comment>
<keyword evidence="2" id="KW-0808">Transferase</keyword>
<accession>A0AAN9KPI7</accession>
<name>A0AAN9KPI7_CLITE</name>
<gene>
    <name evidence="7" type="ORF">RJT34_04337</name>
</gene>
<dbReference type="InterPro" id="IPR045074">
    <property type="entry name" value="GST_C_Tau"/>
</dbReference>
<evidence type="ECO:0000256" key="3">
    <source>
        <dbReference type="ARBA" id="ARBA00047960"/>
    </source>
</evidence>
<reference evidence="7 8" key="1">
    <citation type="submission" date="2024-01" db="EMBL/GenBank/DDBJ databases">
        <title>The genomes of 5 underutilized Papilionoideae crops provide insights into root nodulation and disease resistance.</title>
        <authorList>
            <person name="Yuan L."/>
        </authorList>
    </citation>
    <scope>NUCLEOTIDE SEQUENCE [LARGE SCALE GENOMIC DNA]</scope>
    <source>
        <strain evidence="7">LY-2023</strain>
        <tissue evidence="7">Leaf</tissue>
    </source>
</reference>
<organism evidence="7 8">
    <name type="scientific">Clitoria ternatea</name>
    <name type="common">Butterfly pea</name>
    <dbReference type="NCBI Taxonomy" id="43366"/>
    <lineage>
        <taxon>Eukaryota</taxon>
        <taxon>Viridiplantae</taxon>
        <taxon>Streptophyta</taxon>
        <taxon>Embryophyta</taxon>
        <taxon>Tracheophyta</taxon>
        <taxon>Spermatophyta</taxon>
        <taxon>Magnoliopsida</taxon>
        <taxon>eudicotyledons</taxon>
        <taxon>Gunneridae</taxon>
        <taxon>Pentapetalae</taxon>
        <taxon>rosids</taxon>
        <taxon>fabids</taxon>
        <taxon>Fabales</taxon>
        <taxon>Fabaceae</taxon>
        <taxon>Papilionoideae</taxon>
        <taxon>50 kb inversion clade</taxon>
        <taxon>NPAAA clade</taxon>
        <taxon>indigoferoid/millettioid clade</taxon>
        <taxon>Phaseoleae</taxon>
        <taxon>Clitoria</taxon>
    </lineage>
</organism>
<dbReference type="EC" id="2.5.1.18" evidence="1"/>
<feature type="domain" description="GST C-terminal" evidence="6">
    <location>
        <begin position="88"/>
        <end position="218"/>
    </location>
</feature>
<dbReference type="SFLD" id="SFLDS00019">
    <property type="entry name" value="Glutathione_Transferase_(cytos"/>
    <property type="match status" value="1"/>
</dbReference>
<dbReference type="Proteomes" id="UP001359559">
    <property type="component" value="Unassembled WGS sequence"/>
</dbReference>
<dbReference type="InterPro" id="IPR036282">
    <property type="entry name" value="Glutathione-S-Trfase_C_sf"/>
</dbReference>
<dbReference type="InterPro" id="IPR004045">
    <property type="entry name" value="Glutathione_S-Trfase_N"/>
</dbReference>
<dbReference type="Pfam" id="PF02798">
    <property type="entry name" value="GST_N"/>
    <property type="match status" value="1"/>
</dbReference>
<comment type="catalytic activity">
    <reaction evidence="3">
        <text>RX + glutathione = an S-substituted glutathione + a halide anion + H(+)</text>
        <dbReference type="Rhea" id="RHEA:16437"/>
        <dbReference type="ChEBI" id="CHEBI:15378"/>
        <dbReference type="ChEBI" id="CHEBI:16042"/>
        <dbReference type="ChEBI" id="CHEBI:17792"/>
        <dbReference type="ChEBI" id="CHEBI:57925"/>
        <dbReference type="ChEBI" id="CHEBI:90779"/>
        <dbReference type="EC" id="2.5.1.18"/>
    </reaction>
</comment>
<dbReference type="SFLD" id="SFLDG00358">
    <property type="entry name" value="Main_(cytGST)"/>
    <property type="match status" value="1"/>
</dbReference>
<dbReference type="Gene3D" id="3.40.30.10">
    <property type="entry name" value="Glutaredoxin"/>
    <property type="match status" value="1"/>
</dbReference>
<dbReference type="FunFam" id="1.20.1050.10:FF:000012">
    <property type="entry name" value="Tau class glutathione S-transferase"/>
    <property type="match status" value="1"/>
</dbReference>
<evidence type="ECO:0000259" key="6">
    <source>
        <dbReference type="PROSITE" id="PS50405"/>
    </source>
</evidence>
<dbReference type="InterPro" id="IPR045073">
    <property type="entry name" value="Omega/Tau-like"/>
</dbReference>
<dbReference type="Gene3D" id="1.20.1050.10">
    <property type="match status" value="1"/>
</dbReference>
<protein>
    <recommendedName>
        <fullName evidence="1">glutathione transferase</fullName>
        <ecNumber evidence="1">2.5.1.18</ecNumber>
    </recommendedName>
</protein>
<dbReference type="SFLD" id="SFLDG01152">
    <property type="entry name" value="Main.3:_Omega-_and_Tau-like"/>
    <property type="match status" value="1"/>
</dbReference>
<evidence type="ECO:0000256" key="4">
    <source>
        <dbReference type="RuleBase" id="RU003494"/>
    </source>
</evidence>
<evidence type="ECO:0000256" key="2">
    <source>
        <dbReference type="ARBA" id="ARBA00022679"/>
    </source>
</evidence>
<evidence type="ECO:0000259" key="5">
    <source>
        <dbReference type="PROSITE" id="PS50404"/>
    </source>
</evidence>
<dbReference type="GO" id="GO:0005737">
    <property type="term" value="C:cytoplasm"/>
    <property type="evidence" value="ECO:0007669"/>
    <property type="project" value="TreeGrafter"/>
</dbReference>
<evidence type="ECO:0000313" key="8">
    <source>
        <dbReference type="Proteomes" id="UP001359559"/>
    </source>
</evidence>
<comment type="caution">
    <text evidence="7">The sequence shown here is derived from an EMBL/GenBank/DDBJ whole genome shotgun (WGS) entry which is preliminary data.</text>
</comment>
<dbReference type="PANTHER" id="PTHR11260:SF474">
    <property type="entry name" value="GLUTATHIONE TRANSFERASE"/>
    <property type="match status" value="1"/>
</dbReference>
<dbReference type="FunFam" id="3.40.30.10:FF:000014">
    <property type="entry name" value="Tau class glutathione S-transferase"/>
    <property type="match status" value="1"/>
</dbReference>
<dbReference type="InterPro" id="IPR036249">
    <property type="entry name" value="Thioredoxin-like_sf"/>
</dbReference>
<dbReference type="PROSITE" id="PS50405">
    <property type="entry name" value="GST_CTER"/>
    <property type="match status" value="1"/>
</dbReference>
<dbReference type="EMBL" id="JAYKXN010000001">
    <property type="protein sequence ID" value="KAK7319614.1"/>
    <property type="molecule type" value="Genomic_DNA"/>
</dbReference>
<dbReference type="CDD" id="cd03058">
    <property type="entry name" value="GST_N_Tau"/>
    <property type="match status" value="1"/>
</dbReference>
<sequence>MGGEDVKVVSFWASPFGQRVEWALKLKGVEYQYIEEDIFNKSNLLLQLNPVHQKVPVLLHHNKPIAESFVIIEYIDQVWNHYPLLPQHPYQRAHARFWANFAEQKLLDSAWLAMCTKEDVQENAVKAGREAMEKIEEEIKGKKFFGGEKIGYLDIALGWISYWVPVWEEVGSMQIIDTFKHPSLSAWITNFLGHPVIKDTLPPRDKMLAYYHSRRRALSSILQAKFKV</sequence>
<proteinExistence type="inferred from homology"/>
<dbReference type="InterPro" id="IPR010987">
    <property type="entry name" value="Glutathione-S-Trfase_C-like"/>
</dbReference>
<keyword evidence="8" id="KW-1185">Reference proteome</keyword>
<dbReference type="InterPro" id="IPR040079">
    <property type="entry name" value="Glutathione_S-Trfase"/>
</dbReference>
<dbReference type="PROSITE" id="PS50404">
    <property type="entry name" value="GST_NTER"/>
    <property type="match status" value="1"/>
</dbReference>
<dbReference type="GO" id="GO:0004364">
    <property type="term" value="F:glutathione transferase activity"/>
    <property type="evidence" value="ECO:0007669"/>
    <property type="project" value="UniProtKB-EC"/>
</dbReference>
<dbReference type="SUPFAM" id="SSF52833">
    <property type="entry name" value="Thioredoxin-like"/>
    <property type="match status" value="1"/>
</dbReference>
<dbReference type="CDD" id="cd03185">
    <property type="entry name" value="GST_C_Tau"/>
    <property type="match status" value="1"/>
</dbReference>
<dbReference type="AlphaFoldDB" id="A0AAN9KPI7"/>
<evidence type="ECO:0000256" key="1">
    <source>
        <dbReference type="ARBA" id="ARBA00012452"/>
    </source>
</evidence>
<dbReference type="PANTHER" id="PTHR11260">
    <property type="entry name" value="GLUTATHIONE S-TRANSFERASE, GST, SUPERFAMILY, GST DOMAIN CONTAINING"/>
    <property type="match status" value="1"/>
</dbReference>
<dbReference type="GO" id="GO:0006749">
    <property type="term" value="P:glutathione metabolic process"/>
    <property type="evidence" value="ECO:0007669"/>
    <property type="project" value="InterPro"/>
</dbReference>
<feature type="domain" description="GST N-terminal" evidence="5">
    <location>
        <begin position="4"/>
        <end position="83"/>
    </location>
</feature>
<dbReference type="InterPro" id="IPR004046">
    <property type="entry name" value="GST_C"/>
</dbReference>
<dbReference type="SUPFAM" id="SSF47616">
    <property type="entry name" value="GST C-terminal domain-like"/>
    <property type="match status" value="1"/>
</dbReference>
<dbReference type="Pfam" id="PF00043">
    <property type="entry name" value="GST_C"/>
    <property type="match status" value="1"/>
</dbReference>
<evidence type="ECO:0000313" key="7">
    <source>
        <dbReference type="EMBL" id="KAK7319614.1"/>
    </source>
</evidence>